<dbReference type="InterPro" id="IPR029063">
    <property type="entry name" value="SAM-dependent_MTases_sf"/>
</dbReference>
<keyword evidence="3" id="KW-0949">S-adenosyl-L-methionine</keyword>
<evidence type="ECO:0000313" key="6">
    <source>
        <dbReference type="Proteomes" id="UP000535890"/>
    </source>
</evidence>
<evidence type="ECO:0000256" key="3">
    <source>
        <dbReference type="ARBA" id="ARBA00022691"/>
    </source>
</evidence>
<proteinExistence type="predicted"/>
<keyword evidence="1 5" id="KW-0489">Methyltransferase</keyword>
<evidence type="ECO:0000256" key="1">
    <source>
        <dbReference type="ARBA" id="ARBA00022603"/>
    </source>
</evidence>
<keyword evidence="2 5" id="KW-0808">Transferase</keyword>
<reference evidence="5 6" key="1">
    <citation type="submission" date="2020-07" db="EMBL/GenBank/DDBJ databases">
        <title>Sequencing the genomes of 1000 actinobacteria strains.</title>
        <authorList>
            <person name="Klenk H.-P."/>
        </authorList>
    </citation>
    <scope>NUCLEOTIDE SEQUENCE [LARGE SCALE GENOMIC DNA]</scope>
    <source>
        <strain evidence="5 6">DSM 45772</strain>
    </source>
</reference>
<gene>
    <name evidence="5" type="ORF">BJ983_001337</name>
</gene>
<dbReference type="AlphaFoldDB" id="A0A7Y9DTN6"/>
<dbReference type="GO" id="GO:0008168">
    <property type="term" value="F:methyltransferase activity"/>
    <property type="evidence" value="ECO:0007669"/>
    <property type="project" value="UniProtKB-KW"/>
</dbReference>
<dbReference type="Gene3D" id="3.40.50.150">
    <property type="entry name" value="Vaccinia Virus protein VP39"/>
    <property type="match status" value="1"/>
</dbReference>
<organism evidence="5 6">
    <name type="scientific">Actinomycetospora corticicola</name>
    <dbReference type="NCBI Taxonomy" id="663602"/>
    <lineage>
        <taxon>Bacteria</taxon>
        <taxon>Bacillati</taxon>
        <taxon>Actinomycetota</taxon>
        <taxon>Actinomycetes</taxon>
        <taxon>Pseudonocardiales</taxon>
        <taxon>Pseudonocardiaceae</taxon>
        <taxon>Actinomycetospora</taxon>
    </lineage>
</organism>
<dbReference type="EMBL" id="JACCBN010000001">
    <property type="protein sequence ID" value="NYD35235.1"/>
    <property type="molecule type" value="Genomic_DNA"/>
</dbReference>
<keyword evidence="6" id="KW-1185">Reference proteome</keyword>
<dbReference type="PANTHER" id="PTHR43464:SF19">
    <property type="entry name" value="UBIQUINONE BIOSYNTHESIS O-METHYLTRANSFERASE, MITOCHONDRIAL"/>
    <property type="match status" value="1"/>
</dbReference>
<sequence>MTTPPSTFDEAYRTGEPPWVIGAPQPAVVDLERTGAVVGPVLDLGCGAGEHTILLARLGYEVLGADASPAAVELARARARAAGVDASFVVADAFDPAGLGRFATVLDSALFHVFGAEDRARYAAALTDVVEPGGRVVVLALSTRGPGFGPQIDDDDLTAAFRTPDWHVEEVSTSTYRGRVTHAGQEASTGVALGELVDLPAVLARVRRQAPAQTSSRS</sequence>
<dbReference type="PANTHER" id="PTHR43464">
    <property type="entry name" value="METHYLTRANSFERASE"/>
    <property type="match status" value="1"/>
</dbReference>
<evidence type="ECO:0000256" key="2">
    <source>
        <dbReference type="ARBA" id="ARBA00022679"/>
    </source>
</evidence>
<accession>A0A7Y9DTN6</accession>
<dbReference type="Proteomes" id="UP000535890">
    <property type="component" value="Unassembled WGS sequence"/>
</dbReference>
<dbReference type="CDD" id="cd02440">
    <property type="entry name" value="AdoMet_MTases"/>
    <property type="match status" value="1"/>
</dbReference>
<dbReference type="Pfam" id="PF13649">
    <property type="entry name" value="Methyltransf_25"/>
    <property type="match status" value="1"/>
</dbReference>
<dbReference type="RefSeq" id="WP_179793103.1">
    <property type="nucleotide sequence ID" value="NZ_BAABHP010000004.1"/>
</dbReference>
<evidence type="ECO:0000259" key="4">
    <source>
        <dbReference type="Pfam" id="PF13649"/>
    </source>
</evidence>
<protein>
    <submittedName>
        <fullName evidence="5">SAM-dependent methyltransferase</fullName>
    </submittedName>
</protein>
<feature type="domain" description="Methyltransferase" evidence="4">
    <location>
        <begin position="41"/>
        <end position="134"/>
    </location>
</feature>
<dbReference type="GO" id="GO:0032259">
    <property type="term" value="P:methylation"/>
    <property type="evidence" value="ECO:0007669"/>
    <property type="project" value="UniProtKB-KW"/>
</dbReference>
<dbReference type="SUPFAM" id="SSF53335">
    <property type="entry name" value="S-adenosyl-L-methionine-dependent methyltransferases"/>
    <property type="match status" value="1"/>
</dbReference>
<dbReference type="InterPro" id="IPR041698">
    <property type="entry name" value="Methyltransf_25"/>
</dbReference>
<comment type="caution">
    <text evidence="5">The sequence shown here is derived from an EMBL/GenBank/DDBJ whole genome shotgun (WGS) entry which is preliminary data.</text>
</comment>
<evidence type="ECO:0000313" key="5">
    <source>
        <dbReference type="EMBL" id="NYD35235.1"/>
    </source>
</evidence>
<name>A0A7Y9DTN6_9PSEU</name>